<comment type="caution">
    <text evidence="1">The sequence shown here is derived from an EMBL/GenBank/DDBJ whole genome shotgun (WGS) entry which is preliminary data.</text>
</comment>
<dbReference type="EMBL" id="JAJEPW010000033">
    <property type="protein sequence ID" value="MCC2130022.1"/>
    <property type="molecule type" value="Genomic_DNA"/>
</dbReference>
<reference evidence="1" key="1">
    <citation type="submission" date="2021-10" db="EMBL/GenBank/DDBJ databases">
        <title>Anaerobic single-cell dispensing facilitates the cultivation of human gut bacteria.</title>
        <authorList>
            <person name="Afrizal A."/>
        </authorList>
    </citation>
    <scope>NUCLEOTIDE SEQUENCE</scope>
    <source>
        <strain evidence="1">CLA-AA-H272</strain>
    </source>
</reference>
<keyword evidence="2" id="KW-1185">Reference proteome</keyword>
<protein>
    <submittedName>
        <fullName evidence="1">Uncharacterized protein</fullName>
    </submittedName>
</protein>
<name>A0AAE3ACL1_9FIRM</name>
<accession>A0AAE3ACL1</accession>
<dbReference type="Proteomes" id="UP001199319">
    <property type="component" value="Unassembled WGS sequence"/>
</dbReference>
<organism evidence="1 2">
    <name type="scientific">Brotocaccenecus cirricatena</name>
    <dbReference type="NCBI Taxonomy" id="3064195"/>
    <lineage>
        <taxon>Bacteria</taxon>
        <taxon>Bacillati</taxon>
        <taxon>Bacillota</taxon>
        <taxon>Clostridia</taxon>
        <taxon>Eubacteriales</taxon>
        <taxon>Oscillospiraceae</taxon>
        <taxon>Brotocaccenecus</taxon>
    </lineage>
</organism>
<dbReference type="AlphaFoldDB" id="A0AAE3ACL1"/>
<sequence length="73" mass="8246">MNKFYDYLMPDMSLPAIGALVRYIRRFTAAMGGDIPVEGRMGRYGFCAAGDSQQVRVYWVQVGRQRIPVDAVI</sequence>
<proteinExistence type="predicted"/>
<gene>
    <name evidence="1" type="ORF">LKD37_10945</name>
</gene>
<dbReference type="RefSeq" id="WP_302929255.1">
    <property type="nucleotide sequence ID" value="NZ_JAJEPW010000033.1"/>
</dbReference>
<evidence type="ECO:0000313" key="2">
    <source>
        <dbReference type="Proteomes" id="UP001199319"/>
    </source>
</evidence>
<evidence type="ECO:0000313" key="1">
    <source>
        <dbReference type="EMBL" id="MCC2130022.1"/>
    </source>
</evidence>